<dbReference type="GO" id="GO:0016810">
    <property type="term" value="F:hydrolase activity, acting on carbon-nitrogen (but not peptide) bonds"/>
    <property type="evidence" value="ECO:0007669"/>
    <property type="project" value="TreeGrafter"/>
</dbReference>
<proteinExistence type="predicted"/>
<feature type="chain" id="PRO_5035263067" evidence="1">
    <location>
        <begin position="19"/>
        <end position="360"/>
    </location>
</feature>
<dbReference type="OrthoDB" id="5273684at2759"/>
<protein>
    <submittedName>
        <fullName evidence="2">Uncharacterized protein</fullName>
    </submittedName>
</protein>
<dbReference type="EMBL" id="RRYP01012179">
    <property type="protein sequence ID" value="TNV77281.1"/>
    <property type="molecule type" value="Genomic_DNA"/>
</dbReference>
<feature type="signal peptide" evidence="1">
    <location>
        <begin position="1"/>
        <end position="18"/>
    </location>
</feature>
<keyword evidence="3" id="KW-1185">Reference proteome</keyword>
<evidence type="ECO:0000313" key="2">
    <source>
        <dbReference type="EMBL" id="TNV77281.1"/>
    </source>
</evidence>
<dbReference type="AlphaFoldDB" id="A0A8J8NL58"/>
<reference evidence="2" key="1">
    <citation type="submission" date="2019-06" db="EMBL/GenBank/DDBJ databases">
        <authorList>
            <person name="Zheng W."/>
        </authorList>
    </citation>
    <scope>NUCLEOTIDE SEQUENCE</scope>
    <source>
        <strain evidence="2">QDHG01</strain>
    </source>
</reference>
<sequence>MKVLFFLLTVSLLTPSLSKSHLGKSPQGIDIFKIDLNLEPRERFKEVVHYFQHDTLALFDTYSAVIDRAIDFMFSMLEMVNIEAQSEQYQEYEGIAEVLGVQTHEVMMMNYLYELDAYCTSIVARLSNGTVLLARNLDFYFPNETRKIMYIAHFYRGDLFLFESPMFAGMTAVFTGHKPLAFALSINERTKKDSSLDFVDNLALLLSGHDQVGMIARDILTYCHDYACALRRIYNTDSALVAGSYFIVAGLKGNEGAIITRDRDFVVNETPLSGGQWYVLETNQDHFDGDCPIRCQQGNANMQKVGAKAISVESVEKEVLLKWPNLNFLSIFTAVYVPQTGYSATQNVYPTDLTDPGDLI</sequence>
<keyword evidence="1" id="KW-0732">Signal</keyword>
<dbReference type="PANTHER" id="PTHR28583">
    <property type="entry name" value="ACID AMIDASE"/>
    <property type="match status" value="1"/>
</dbReference>
<dbReference type="Gene3D" id="3.60.60.10">
    <property type="entry name" value="Penicillin V Acylase, Chain A"/>
    <property type="match status" value="1"/>
</dbReference>
<name>A0A8J8NL58_HALGN</name>
<gene>
    <name evidence="2" type="ORF">FGO68_gene6839</name>
</gene>
<evidence type="ECO:0000313" key="3">
    <source>
        <dbReference type="Proteomes" id="UP000785679"/>
    </source>
</evidence>
<accession>A0A8J8NL58</accession>
<comment type="caution">
    <text evidence="2">The sequence shown here is derived from an EMBL/GenBank/DDBJ whole genome shotgun (WGS) entry which is preliminary data.</text>
</comment>
<dbReference type="Proteomes" id="UP000785679">
    <property type="component" value="Unassembled WGS sequence"/>
</dbReference>
<dbReference type="PANTHER" id="PTHR28583:SF4">
    <property type="entry name" value="N-ACYLETHANOLAMINE-HYDROLYZING ACID AMIDASE"/>
    <property type="match status" value="1"/>
</dbReference>
<organism evidence="2 3">
    <name type="scientific">Halteria grandinella</name>
    <dbReference type="NCBI Taxonomy" id="5974"/>
    <lineage>
        <taxon>Eukaryota</taxon>
        <taxon>Sar</taxon>
        <taxon>Alveolata</taxon>
        <taxon>Ciliophora</taxon>
        <taxon>Intramacronucleata</taxon>
        <taxon>Spirotrichea</taxon>
        <taxon>Stichotrichia</taxon>
        <taxon>Sporadotrichida</taxon>
        <taxon>Halteriidae</taxon>
        <taxon>Halteria</taxon>
    </lineage>
</organism>
<evidence type="ECO:0000256" key="1">
    <source>
        <dbReference type="SAM" id="SignalP"/>
    </source>
</evidence>